<dbReference type="Pfam" id="PF09676">
    <property type="entry name" value="TraV"/>
    <property type="match status" value="1"/>
</dbReference>
<feature type="compositionally biased region" description="Polar residues" evidence="1">
    <location>
        <begin position="192"/>
        <end position="202"/>
    </location>
</feature>
<feature type="region of interest" description="Disordered" evidence="1">
    <location>
        <begin position="67"/>
        <end position="116"/>
    </location>
</feature>
<dbReference type="EMBL" id="JAHZSS010000010">
    <property type="protein sequence ID" value="MBW8191368.1"/>
    <property type="molecule type" value="Genomic_DNA"/>
</dbReference>
<feature type="region of interest" description="Disordered" evidence="1">
    <location>
        <begin position="151"/>
        <end position="175"/>
    </location>
</feature>
<name>A0ABS7EGD5_9GAMM</name>
<dbReference type="InterPro" id="IPR039555">
    <property type="entry name" value="TraF/TrbB"/>
</dbReference>
<protein>
    <submittedName>
        <fullName evidence="3">TraV family lipoprotein</fullName>
    </submittedName>
</protein>
<organism evidence="3 4">
    <name type="scientific">Neiella holothuriorum</name>
    <dbReference type="NCBI Taxonomy" id="2870530"/>
    <lineage>
        <taxon>Bacteria</taxon>
        <taxon>Pseudomonadati</taxon>
        <taxon>Pseudomonadota</taxon>
        <taxon>Gammaproteobacteria</taxon>
        <taxon>Alteromonadales</taxon>
        <taxon>Echinimonadaceae</taxon>
        <taxon>Neiella</taxon>
    </lineage>
</organism>
<comment type="caution">
    <text evidence="3">The sequence shown here is derived from an EMBL/GenBank/DDBJ whole genome shotgun (WGS) entry which is preliminary data.</text>
</comment>
<feature type="region of interest" description="Disordered" evidence="1">
    <location>
        <begin position="277"/>
        <end position="312"/>
    </location>
</feature>
<gene>
    <name evidence="3" type="ORF">K0504_09990</name>
</gene>
<proteinExistence type="predicted"/>
<feature type="compositionally biased region" description="Basic and acidic residues" evidence="1">
    <location>
        <begin position="277"/>
        <end position="286"/>
    </location>
</feature>
<feature type="chain" id="PRO_5045482629" evidence="2">
    <location>
        <begin position="19"/>
        <end position="312"/>
    </location>
</feature>
<dbReference type="PROSITE" id="PS51257">
    <property type="entry name" value="PROKAR_LIPOPROTEIN"/>
    <property type="match status" value="1"/>
</dbReference>
<evidence type="ECO:0000313" key="4">
    <source>
        <dbReference type="Proteomes" id="UP001166251"/>
    </source>
</evidence>
<evidence type="ECO:0000313" key="3">
    <source>
        <dbReference type="EMBL" id="MBW8191368.1"/>
    </source>
</evidence>
<feature type="compositionally biased region" description="Low complexity" evidence="1">
    <location>
        <begin position="75"/>
        <end position="93"/>
    </location>
</feature>
<sequence length="312" mass="33890">MIKHTLVFAALASTVALSGCSITPMGEEEFGCPGMERGVLCKGPREVYELTNDRENLHDMMLTAEEAKAGKESGAESTNSASAPTEISSSSKGPRGKGRKIERGGPTYDPTHDPDWLEANIDALSEQALNEPTPENIAIYQRAVSVALQRAKADSAPPSTEGTRFVPRSTDRQHPASYDKVQAIGYGGGQNAPVSEHQQLSSFAEPPHDIAPEPLAVLKEAEVMRILVAAYHDETNDLHMPGYVYVDLAPRTWIVGEAANTAPSRIVPLEIRTETQQEMRDREYREQGVSGLGVGQIPHHQKQFEPKPTAGQ</sequence>
<dbReference type="InterPro" id="IPR014118">
    <property type="entry name" value="T4SS_TraV"/>
</dbReference>
<keyword evidence="2" id="KW-0732">Signal</keyword>
<keyword evidence="3" id="KW-0449">Lipoprotein</keyword>
<evidence type="ECO:0000256" key="2">
    <source>
        <dbReference type="SAM" id="SignalP"/>
    </source>
</evidence>
<feature type="region of interest" description="Disordered" evidence="1">
    <location>
        <begin position="187"/>
        <end position="206"/>
    </location>
</feature>
<keyword evidence="4" id="KW-1185">Reference proteome</keyword>
<feature type="signal peptide" evidence="2">
    <location>
        <begin position="1"/>
        <end position="18"/>
    </location>
</feature>
<dbReference type="RefSeq" id="WP_220104051.1">
    <property type="nucleotide sequence ID" value="NZ_JAHZSS010000010.1"/>
</dbReference>
<accession>A0ABS7EGD5</accession>
<evidence type="ECO:0000256" key="1">
    <source>
        <dbReference type="SAM" id="MobiDB-lite"/>
    </source>
</evidence>
<dbReference type="Pfam" id="PF13728">
    <property type="entry name" value="TraF"/>
    <property type="match status" value="1"/>
</dbReference>
<reference evidence="3" key="1">
    <citation type="submission" date="2021-07" db="EMBL/GenBank/DDBJ databases">
        <title>Neiella marina sp. nov., isolated from the intestinal content of sea cucumber Apostichopus japonicus.</title>
        <authorList>
            <person name="Bai X."/>
        </authorList>
    </citation>
    <scope>NUCLEOTIDE SEQUENCE</scope>
    <source>
        <strain evidence="3">126</strain>
    </source>
</reference>
<dbReference type="Proteomes" id="UP001166251">
    <property type="component" value="Unassembled WGS sequence"/>
</dbReference>